<accession>A0A183MZT0</accession>
<protein>
    <submittedName>
        <fullName evidence="2">Uncharacterized protein</fullName>
    </submittedName>
</protein>
<gene>
    <name evidence="2" type="ORF">SMRZ_LOCUS21555</name>
</gene>
<evidence type="ECO:0000313" key="2">
    <source>
        <dbReference type="EMBL" id="VDP39977.1"/>
    </source>
</evidence>
<proteinExistence type="predicted"/>
<feature type="compositionally biased region" description="Polar residues" evidence="1">
    <location>
        <begin position="277"/>
        <end position="293"/>
    </location>
</feature>
<feature type="region of interest" description="Disordered" evidence="1">
    <location>
        <begin position="277"/>
        <end position="335"/>
    </location>
</feature>
<organism evidence="2 3">
    <name type="scientific">Schistosoma margrebowiei</name>
    <dbReference type="NCBI Taxonomy" id="48269"/>
    <lineage>
        <taxon>Eukaryota</taxon>
        <taxon>Metazoa</taxon>
        <taxon>Spiralia</taxon>
        <taxon>Lophotrochozoa</taxon>
        <taxon>Platyhelminthes</taxon>
        <taxon>Trematoda</taxon>
        <taxon>Digenea</taxon>
        <taxon>Strigeidida</taxon>
        <taxon>Schistosomatoidea</taxon>
        <taxon>Schistosomatidae</taxon>
        <taxon>Schistosoma</taxon>
    </lineage>
</organism>
<name>A0A183MZT0_9TREM</name>
<keyword evidence="3" id="KW-1185">Reference proteome</keyword>
<feature type="compositionally biased region" description="Low complexity" evidence="1">
    <location>
        <begin position="305"/>
        <end position="335"/>
    </location>
</feature>
<dbReference type="AlphaFoldDB" id="A0A183MZT0"/>
<dbReference type="Proteomes" id="UP000277204">
    <property type="component" value="Unassembled WGS sequence"/>
</dbReference>
<reference evidence="2 3" key="1">
    <citation type="submission" date="2018-11" db="EMBL/GenBank/DDBJ databases">
        <authorList>
            <consortium name="Pathogen Informatics"/>
        </authorList>
    </citation>
    <scope>NUCLEOTIDE SEQUENCE [LARGE SCALE GENOMIC DNA]</scope>
    <source>
        <strain evidence="2 3">Zambia</strain>
    </source>
</reference>
<sequence>MVNFEEIALPYNPKDDEANTLYHMGQWSNYAILLLQGRAIVQIGVEGLIFEAGPFLMFGEAVLKRVNELFPNPSENMDPSIQSARLASEARFLPDYTLKACSNLQYLKISAEHYLLARRLTVLHQRASSPLDVTGKYPINLSEKFHEMKSSNGCVDSLHPSSFYDGHDMFQNAWNHHMNRLQKSSLAEAYASTINNNNNNHVGIKPISSSPSSDCTIKATTTYSTSTINTTNSTTPDTSTVINTTSRKTINNNNSVENAIPDSTTYIVSTASYIEPHTTVNDSRGRSGSTNNNKTDKNNPHHHNNGTTGNHTNDSCNNTTTSTTITTTPSNSNNNKAQTKLYVSFEDLNKAKPEELQAFVPSIVINTNMNKPLPKFNDGGGGRV</sequence>
<dbReference type="STRING" id="48269.A0A183MZT0"/>
<evidence type="ECO:0000256" key="1">
    <source>
        <dbReference type="SAM" id="MobiDB-lite"/>
    </source>
</evidence>
<dbReference type="Pfam" id="PF25562">
    <property type="entry name" value="CNBH_CNNM2_C"/>
    <property type="match status" value="1"/>
</dbReference>
<evidence type="ECO:0000313" key="3">
    <source>
        <dbReference type="Proteomes" id="UP000277204"/>
    </source>
</evidence>
<dbReference type="EMBL" id="UZAI01018758">
    <property type="protein sequence ID" value="VDP39977.1"/>
    <property type="molecule type" value="Genomic_DNA"/>
</dbReference>